<dbReference type="EMBL" id="LOTN01000024">
    <property type="protein sequence ID" value="KUZ91552.1"/>
    <property type="molecule type" value="Genomic_DNA"/>
</dbReference>
<sequence>MKHTRHLAGMLIAAALLAGCGGTVVRTLPLPAEATAHDATGVKLYFGAQAHPAVKTTIGTRSESVRVKRAIDAEQPTCDQALAEALGRLRDYAKRRGGNAVVNVTTRFHEQRSDSVARYTCGVSPSAGSLAVSGDVVVLDAQ</sequence>
<name>A0A102LDG1_9BURK</name>
<gene>
    <name evidence="2" type="ORF">WI38_12425</name>
</gene>
<evidence type="ECO:0000256" key="1">
    <source>
        <dbReference type="SAM" id="SignalP"/>
    </source>
</evidence>
<feature type="chain" id="PRO_5007112936" evidence="1">
    <location>
        <begin position="19"/>
        <end position="142"/>
    </location>
</feature>
<evidence type="ECO:0000313" key="3">
    <source>
        <dbReference type="Proteomes" id="UP000065521"/>
    </source>
</evidence>
<dbReference type="InterPro" id="IPR035439">
    <property type="entry name" value="UPF0145_dom_sf"/>
</dbReference>
<dbReference type="SUPFAM" id="SSF117782">
    <property type="entry name" value="YbjQ-like"/>
    <property type="match status" value="1"/>
</dbReference>
<proteinExistence type="predicted"/>
<accession>A0A102LDG1</accession>
<dbReference type="PROSITE" id="PS51257">
    <property type="entry name" value="PROKAR_LIPOPROTEIN"/>
    <property type="match status" value="1"/>
</dbReference>
<protein>
    <submittedName>
        <fullName evidence="2">Signal peptidase</fullName>
    </submittedName>
</protein>
<dbReference type="AlphaFoldDB" id="A0A102LDG1"/>
<reference evidence="2 3" key="1">
    <citation type="submission" date="2015-11" db="EMBL/GenBank/DDBJ databases">
        <title>Expanding the genomic diversity of Burkholderia species for the development of highly accurate diagnostics.</title>
        <authorList>
            <person name="Sahl J."/>
            <person name="Keim P."/>
            <person name="Wagner D."/>
        </authorList>
    </citation>
    <scope>NUCLEOTIDE SEQUENCE [LARGE SCALE GENOMIC DNA]</scope>
    <source>
        <strain evidence="2 3">RF32-BP4</strain>
    </source>
</reference>
<dbReference type="RefSeq" id="WP_059632886.1">
    <property type="nucleotide sequence ID" value="NZ_LOTK01000001.1"/>
</dbReference>
<keyword evidence="1" id="KW-0732">Signal</keyword>
<organism evidence="2 3">
    <name type="scientific">Burkholderia ubonensis</name>
    <dbReference type="NCBI Taxonomy" id="101571"/>
    <lineage>
        <taxon>Bacteria</taxon>
        <taxon>Pseudomonadati</taxon>
        <taxon>Pseudomonadota</taxon>
        <taxon>Betaproteobacteria</taxon>
        <taxon>Burkholderiales</taxon>
        <taxon>Burkholderiaceae</taxon>
        <taxon>Burkholderia</taxon>
        <taxon>Burkholderia cepacia complex</taxon>
    </lineage>
</organism>
<evidence type="ECO:0000313" key="2">
    <source>
        <dbReference type="EMBL" id="KUZ91552.1"/>
    </source>
</evidence>
<feature type="signal peptide" evidence="1">
    <location>
        <begin position="1"/>
        <end position="18"/>
    </location>
</feature>
<comment type="caution">
    <text evidence="2">The sequence shown here is derived from an EMBL/GenBank/DDBJ whole genome shotgun (WGS) entry which is preliminary data.</text>
</comment>
<dbReference type="Proteomes" id="UP000065521">
    <property type="component" value="Unassembled WGS sequence"/>
</dbReference>